<evidence type="ECO:0000313" key="3">
    <source>
        <dbReference type="Proteomes" id="UP000283509"/>
    </source>
</evidence>
<dbReference type="EMBL" id="QCYY01000702">
    <property type="protein sequence ID" value="ROT83317.1"/>
    <property type="molecule type" value="Genomic_DNA"/>
</dbReference>
<proteinExistence type="predicted"/>
<keyword evidence="1" id="KW-1133">Transmembrane helix</keyword>
<comment type="caution">
    <text evidence="2">The sequence shown here is derived from an EMBL/GenBank/DDBJ whole genome shotgun (WGS) entry which is preliminary data.</text>
</comment>
<accession>A0A3R7PE29</accession>
<keyword evidence="3" id="KW-1185">Reference proteome</keyword>
<evidence type="ECO:0000256" key="1">
    <source>
        <dbReference type="SAM" id="Phobius"/>
    </source>
</evidence>
<gene>
    <name evidence="2" type="ORF">C7M84_023505</name>
</gene>
<protein>
    <submittedName>
        <fullName evidence="2">Uncharacterized protein</fullName>
    </submittedName>
</protein>
<sequence length="115" mass="12250">MHTLPHPHGNITSPSSLSPEIESEKMASVRSIAVLVLVALSLAAVCESLVLCKQFPNCCATNSCHALCPSCREAKFFTNGVRNRPSGRVPKISFINGDPFANPSGGVFPDPLIFV</sequence>
<dbReference type="AlphaFoldDB" id="A0A3R7PE29"/>
<reference evidence="2 3" key="2">
    <citation type="submission" date="2019-01" db="EMBL/GenBank/DDBJ databases">
        <title>The decoding of complex shrimp genome reveals the adaptation for benthos swimmer, frequently molting mechanism and breeding impact on genome.</title>
        <authorList>
            <person name="Sun Y."/>
            <person name="Gao Y."/>
            <person name="Yu Y."/>
        </authorList>
    </citation>
    <scope>NUCLEOTIDE SEQUENCE [LARGE SCALE GENOMIC DNA]</scope>
    <source>
        <tissue evidence="2">Muscle</tissue>
    </source>
</reference>
<organism evidence="2 3">
    <name type="scientific">Penaeus vannamei</name>
    <name type="common">Whiteleg shrimp</name>
    <name type="synonym">Litopenaeus vannamei</name>
    <dbReference type="NCBI Taxonomy" id="6689"/>
    <lineage>
        <taxon>Eukaryota</taxon>
        <taxon>Metazoa</taxon>
        <taxon>Ecdysozoa</taxon>
        <taxon>Arthropoda</taxon>
        <taxon>Crustacea</taxon>
        <taxon>Multicrustacea</taxon>
        <taxon>Malacostraca</taxon>
        <taxon>Eumalacostraca</taxon>
        <taxon>Eucarida</taxon>
        <taxon>Decapoda</taxon>
        <taxon>Dendrobranchiata</taxon>
        <taxon>Penaeoidea</taxon>
        <taxon>Penaeidae</taxon>
        <taxon>Penaeus</taxon>
    </lineage>
</organism>
<keyword evidence="1" id="KW-0812">Transmembrane</keyword>
<keyword evidence="1" id="KW-0472">Membrane</keyword>
<name>A0A3R7PE29_PENVA</name>
<reference evidence="2 3" key="1">
    <citation type="submission" date="2018-04" db="EMBL/GenBank/DDBJ databases">
        <authorList>
            <person name="Zhang X."/>
            <person name="Yuan J."/>
            <person name="Li F."/>
            <person name="Xiang J."/>
        </authorList>
    </citation>
    <scope>NUCLEOTIDE SEQUENCE [LARGE SCALE GENOMIC DNA]</scope>
    <source>
        <tissue evidence="2">Muscle</tissue>
    </source>
</reference>
<evidence type="ECO:0000313" key="2">
    <source>
        <dbReference type="EMBL" id="ROT83317.1"/>
    </source>
</evidence>
<feature type="transmembrane region" description="Helical" evidence="1">
    <location>
        <begin position="32"/>
        <end position="51"/>
    </location>
</feature>
<dbReference type="Proteomes" id="UP000283509">
    <property type="component" value="Unassembled WGS sequence"/>
</dbReference>